<evidence type="ECO:0000313" key="3">
    <source>
        <dbReference type="Proteomes" id="UP001301958"/>
    </source>
</evidence>
<dbReference type="AlphaFoldDB" id="A0AAN7BJP4"/>
<feature type="transmembrane region" description="Helical" evidence="1">
    <location>
        <begin position="368"/>
        <end position="392"/>
    </location>
</feature>
<comment type="caution">
    <text evidence="2">The sequence shown here is derived from an EMBL/GenBank/DDBJ whole genome shotgun (WGS) entry which is preliminary data.</text>
</comment>
<keyword evidence="1" id="KW-0812">Transmembrane</keyword>
<gene>
    <name evidence="2" type="ORF">QBC38DRAFT_532067</name>
</gene>
<reference evidence="2" key="2">
    <citation type="submission" date="2023-05" db="EMBL/GenBank/DDBJ databases">
        <authorList>
            <consortium name="Lawrence Berkeley National Laboratory"/>
            <person name="Steindorff A."/>
            <person name="Hensen N."/>
            <person name="Bonometti L."/>
            <person name="Westerberg I."/>
            <person name="Brannstrom I.O."/>
            <person name="Guillou S."/>
            <person name="Cros-Aarteil S."/>
            <person name="Calhoun S."/>
            <person name="Haridas S."/>
            <person name="Kuo A."/>
            <person name="Mondo S."/>
            <person name="Pangilinan J."/>
            <person name="Riley R."/>
            <person name="Labutti K."/>
            <person name="Andreopoulos B."/>
            <person name="Lipzen A."/>
            <person name="Chen C."/>
            <person name="Yanf M."/>
            <person name="Daum C."/>
            <person name="Ng V."/>
            <person name="Clum A."/>
            <person name="Ohm R."/>
            <person name="Martin F."/>
            <person name="Silar P."/>
            <person name="Natvig D."/>
            <person name="Lalanne C."/>
            <person name="Gautier V."/>
            <person name="Ament-Velasquez S.L."/>
            <person name="Kruys A."/>
            <person name="Hutchinson M.I."/>
            <person name="Powell A.J."/>
            <person name="Barry K."/>
            <person name="Miller A.N."/>
            <person name="Grigoriev I.V."/>
            <person name="Debuchy R."/>
            <person name="Gladieux P."/>
            <person name="Thoren M.H."/>
            <person name="Johannesson H."/>
        </authorList>
    </citation>
    <scope>NUCLEOTIDE SEQUENCE</scope>
    <source>
        <strain evidence="2">CBS 990.96</strain>
    </source>
</reference>
<accession>A0AAN7BJP4</accession>
<sequence length="395" mass="45000">MSSPTSPSSPFILRQVFPSDLQSLCRYLWDWSICTPCQLESKLHFDSTFPPIMKNLCAAQCPWTLKSARYHPFFDWYKQVTSSYAPDLFGENCQALRHHQDLHRLIGRLRGHDKFVHDQNEYQKDVPFWGQEVPESDKIRALKLARKVMTMSDVYSVDLRGECEGERWMESFQVRQHPCLKAGTEEGERIREMVSGDKLVGIAGLRIKGTDELQNHLRLDDEKGEVLVFGWTTVLSTGLLATLPEGGCFPDLGELVIEEMGIFRRDGECIPRALALETMQTISLLFPPSNRAAQKLLRSLVDRKVLPDPNILRFGTTSYILSKAERDRALQLPIWGSRLLDLYDEVENPRPRGRVESWLERRSKSRHVMMATIVGIGAAVVLGVLGLGVAIFQTW</sequence>
<dbReference type="EMBL" id="MU865382">
    <property type="protein sequence ID" value="KAK4224826.1"/>
    <property type="molecule type" value="Genomic_DNA"/>
</dbReference>
<evidence type="ECO:0000313" key="2">
    <source>
        <dbReference type="EMBL" id="KAK4224826.1"/>
    </source>
</evidence>
<name>A0AAN7BJP4_9PEZI</name>
<proteinExistence type="predicted"/>
<keyword evidence="1" id="KW-0472">Membrane</keyword>
<organism evidence="2 3">
    <name type="scientific">Podospora fimiseda</name>
    <dbReference type="NCBI Taxonomy" id="252190"/>
    <lineage>
        <taxon>Eukaryota</taxon>
        <taxon>Fungi</taxon>
        <taxon>Dikarya</taxon>
        <taxon>Ascomycota</taxon>
        <taxon>Pezizomycotina</taxon>
        <taxon>Sordariomycetes</taxon>
        <taxon>Sordariomycetidae</taxon>
        <taxon>Sordariales</taxon>
        <taxon>Podosporaceae</taxon>
        <taxon>Podospora</taxon>
    </lineage>
</organism>
<evidence type="ECO:0000256" key="1">
    <source>
        <dbReference type="SAM" id="Phobius"/>
    </source>
</evidence>
<keyword evidence="1" id="KW-1133">Transmembrane helix</keyword>
<reference evidence="2" key="1">
    <citation type="journal article" date="2023" name="Mol. Phylogenet. Evol.">
        <title>Genome-scale phylogeny and comparative genomics of the fungal order Sordariales.</title>
        <authorList>
            <person name="Hensen N."/>
            <person name="Bonometti L."/>
            <person name="Westerberg I."/>
            <person name="Brannstrom I.O."/>
            <person name="Guillou S."/>
            <person name="Cros-Aarteil S."/>
            <person name="Calhoun S."/>
            <person name="Haridas S."/>
            <person name="Kuo A."/>
            <person name="Mondo S."/>
            <person name="Pangilinan J."/>
            <person name="Riley R."/>
            <person name="LaButti K."/>
            <person name="Andreopoulos B."/>
            <person name="Lipzen A."/>
            <person name="Chen C."/>
            <person name="Yan M."/>
            <person name="Daum C."/>
            <person name="Ng V."/>
            <person name="Clum A."/>
            <person name="Steindorff A."/>
            <person name="Ohm R.A."/>
            <person name="Martin F."/>
            <person name="Silar P."/>
            <person name="Natvig D.O."/>
            <person name="Lalanne C."/>
            <person name="Gautier V."/>
            <person name="Ament-Velasquez S.L."/>
            <person name="Kruys A."/>
            <person name="Hutchinson M.I."/>
            <person name="Powell A.J."/>
            <person name="Barry K."/>
            <person name="Miller A.N."/>
            <person name="Grigoriev I.V."/>
            <person name="Debuchy R."/>
            <person name="Gladieux P."/>
            <person name="Hiltunen Thoren M."/>
            <person name="Johannesson H."/>
        </authorList>
    </citation>
    <scope>NUCLEOTIDE SEQUENCE</scope>
    <source>
        <strain evidence="2">CBS 990.96</strain>
    </source>
</reference>
<dbReference type="Proteomes" id="UP001301958">
    <property type="component" value="Unassembled WGS sequence"/>
</dbReference>
<protein>
    <submittedName>
        <fullName evidence="2">Uncharacterized protein</fullName>
    </submittedName>
</protein>
<keyword evidence="3" id="KW-1185">Reference proteome</keyword>